<organism evidence="3 4">
    <name type="scientific">Leptotrombidium deliense</name>
    <dbReference type="NCBI Taxonomy" id="299467"/>
    <lineage>
        <taxon>Eukaryota</taxon>
        <taxon>Metazoa</taxon>
        <taxon>Ecdysozoa</taxon>
        <taxon>Arthropoda</taxon>
        <taxon>Chelicerata</taxon>
        <taxon>Arachnida</taxon>
        <taxon>Acari</taxon>
        <taxon>Acariformes</taxon>
        <taxon>Trombidiformes</taxon>
        <taxon>Prostigmata</taxon>
        <taxon>Anystina</taxon>
        <taxon>Parasitengona</taxon>
        <taxon>Trombiculoidea</taxon>
        <taxon>Trombiculidae</taxon>
        <taxon>Leptotrombidium</taxon>
    </lineage>
</organism>
<dbReference type="VEuPathDB" id="VectorBase:LDEU013903"/>
<reference evidence="3 4" key="1">
    <citation type="journal article" date="2018" name="Gigascience">
        <title>Genomes of trombidid mites reveal novel predicted allergens and laterally-transferred genes associated with secondary metabolism.</title>
        <authorList>
            <person name="Dong X."/>
            <person name="Chaisiri K."/>
            <person name="Xia D."/>
            <person name="Armstrong S.D."/>
            <person name="Fang Y."/>
            <person name="Donnelly M.J."/>
            <person name="Kadowaki T."/>
            <person name="McGarry J.W."/>
            <person name="Darby A.C."/>
            <person name="Makepeace B.L."/>
        </authorList>
    </citation>
    <scope>NUCLEOTIDE SEQUENCE [LARGE SCALE GENOMIC DNA]</scope>
    <source>
        <strain evidence="3">UoL-UT</strain>
    </source>
</reference>
<dbReference type="InterPro" id="IPR002492">
    <property type="entry name" value="Transposase_Tc1-like"/>
</dbReference>
<dbReference type="AlphaFoldDB" id="A0A443RS86"/>
<dbReference type="GO" id="GO:0005634">
    <property type="term" value="C:nucleus"/>
    <property type="evidence" value="ECO:0007669"/>
    <property type="project" value="UniProtKB-SubCell"/>
</dbReference>
<dbReference type="GO" id="GO:0015074">
    <property type="term" value="P:DNA integration"/>
    <property type="evidence" value="ECO:0007669"/>
    <property type="project" value="InterPro"/>
</dbReference>
<dbReference type="SUPFAM" id="SSF46689">
    <property type="entry name" value="Homeodomain-like"/>
    <property type="match status" value="1"/>
</dbReference>
<accession>A0A443RS86</accession>
<evidence type="ECO:0000313" key="4">
    <source>
        <dbReference type="Proteomes" id="UP000288716"/>
    </source>
</evidence>
<dbReference type="Proteomes" id="UP000288716">
    <property type="component" value="Unassembled WGS sequence"/>
</dbReference>
<evidence type="ECO:0000313" key="3">
    <source>
        <dbReference type="EMBL" id="RWS18137.1"/>
    </source>
</evidence>
<dbReference type="InterPro" id="IPR009057">
    <property type="entry name" value="Homeodomain-like_sf"/>
</dbReference>
<protein>
    <submittedName>
        <fullName evidence="3">Transposable element Tcb1 transposase-like protein</fullName>
    </submittedName>
</protein>
<comment type="caution">
    <text evidence="3">The sequence shown here is derived from an EMBL/GenBank/DDBJ whole genome shotgun (WGS) entry which is preliminary data.</text>
</comment>
<sequence length="137" mass="16168">MFARDCSYTEIAREFSRGVECIRKVLNRWELEATNERKHGTGLKRKTTVQEEQQIRDYAKSHKKDTKQQIINTLELNISKQSIARRLKDVEGLKRCKSVKKPALTEEHIDKRFDYALEHSNWTHECKSIVCMDENNS</sequence>
<dbReference type="Pfam" id="PF01498">
    <property type="entry name" value="HTH_Tnp_Tc3_2"/>
    <property type="match status" value="1"/>
</dbReference>
<dbReference type="GO" id="GO:0003677">
    <property type="term" value="F:DNA binding"/>
    <property type="evidence" value="ECO:0007669"/>
    <property type="project" value="InterPro"/>
</dbReference>
<evidence type="ECO:0000256" key="1">
    <source>
        <dbReference type="ARBA" id="ARBA00004123"/>
    </source>
</evidence>
<keyword evidence="4" id="KW-1185">Reference proteome</keyword>
<gene>
    <name evidence="3" type="ORF">B4U80_12563</name>
</gene>
<dbReference type="OrthoDB" id="6376364at2759"/>
<name>A0A443RS86_9ACAR</name>
<feature type="non-terminal residue" evidence="3">
    <location>
        <position position="137"/>
    </location>
</feature>
<feature type="domain" description="Transposase Tc1-like" evidence="2">
    <location>
        <begin position="54"/>
        <end position="121"/>
    </location>
</feature>
<comment type="subcellular location">
    <subcellularLocation>
        <location evidence="1">Nucleus</location>
    </subcellularLocation>
</comment>
<evidence type="ECO:0000259" key="2">
    <source>
        <dbReference type="Pfam" id="PF01498"/>
    </source>
</evidence>
<proteinExistence type="predicted"/>
<dbReference type="EMBL" id="NCKV01045417">
    <property type="protein sequence ID" value="RWS18137.1"/>
    <property type="molecule type" value="Genomic_DNA"/>
</dbReference>
<dbReference type="GO" id="GO:0006313">
    <property type="term" value="P:DNA transposition"/>
    <property type="evidence" value="ECO:0007669"/>
    <property type="project" value="InterPro"/>
</dbReference>